<evidence type="ECO:0000313" key="2">
    <source>
        <dbReference type="EMBL" id="CAK7215890.1"/>
    </source>
</evidence>
<keyword evidence="3" id="KW-1185">Reference proteome</keyword>
<feature type="compositionally biased region" description="Basic residues" evidence="1">
    <location>
        <begin position="51"/>
        <end position="61"/>
    </location>
</feature>
<evidence type="ECO:0000256" key="1">
    <source>
        <dbReference type="SAM" id="MobiDB-lite"/>
    </source>
</evidence>
<accession>A0ABP0B8K2</accession>
<feature type="compositionally biased region" description="Basic and acidic residues" evidence="1">
    <location>
        <begin position="19"/>
        <end position="29"/>
    </location>
</feature>
<sequence length="177" mass="19845">MTSYYNSERRGRSTHRRGDRYDDRYDDYGRYGYGRGDYTALDHYYPPPSSRRSKSSHRRLEKRSESTYSRPSYSSSSSSSSSSSRRSSSTSRELKHIVTSAVTAGALEAFRLRKTPGKWTDSHKAGRIATVAIGAAVADTAMESNNPTGKHTRRHVVESAVAGLLTDRLVNGSRKRR</sequence>
<feature type="compositionally biased region" description="Low complexity" evidence="1">
    <location>
        <begin position="66"/>
        <end position="91"/>
    </location>
</feature>
<comment type="caution">
    <text evidence="2">The sequence shown here is derived from an EMBL/GenBank/DDBJ whole genome shotgun (WGS) entry which is preliminary data.</text>
</comment>
<dbReference type="EMBL" id="CAWUHD010000018">
    <property type="protein sequence ID" value="CAK7215890.1"/>
    <property type="molecule type" value="Genomic_DNA"/>
</dbReference>
<organism evidence="2 3">
    <name type="scientific">Sporothrix eucalyptigena</name>
    <dbReference type="NCBI Taxonomy" id="1812306"/>
    <lineage>
        <taxon>Eukaryota</taxon>
        <taxon>Fungi</taxon>
        <taxon>Dikarya</taxon>
        <taxon>Ascomycota</taxon>
        <taxon>Pezizomycotina</taxon>
        <taxon>Sordariomycetes</taxon>
        <taxon>Sordariomycetidae</taxon>
        <taxon>Ophiostomatales</taxon>
        <taxon>Ophiostomataceae</taxon>
        <taxon>Sporothrix</taxon>
    </lineage>
</organism>
<proteinExistence type="predicted"/>
<feature type="region of interest" description="Disordered" evidence="1">
    <location>
        <begin position="1"/>
        <end position="94"/>
    </location>
</feature>
<reference evidence="2 3" key="1">
    <citation type="submission" date="2024-01" db="EMBL/GenBank/DDBJ databases">
        <authorList>
            <person name="Allen C."/>
            <person name="Tagirdzhanova G."/>
        </authorList>
    </citation>
    <scope>NUCLEOTIDE SEQUENCE [LARGE SCALE GENOMIC DNA]</scope>
</reference>
<gene>
    <name evidence="2" type="ORF">SEUCBS140593_002683</name>
</gene>
<name>A0ABP0B8K2_9PEZI</name>
<protein>
    <submittedName>
        <fullName evidence="2">Uncharacterized protein</fullName>
    </submittedName>
</protein>
<dbReference type="Proteomes" id="UP001642482">
    <property type="component" value="Unassembled WGS sequence"/>
</dbReference>
<evidence type="ECO:0000313" key="3">
    <source>
        <dbReference type="Proteomes" id="UP001642482"/>
    </source>
</evidence>